<dbReference type="PANTHER" id="PTHR43371:SF1">
    <property type="entry name" value="RIBONUCLEOSIDE-DIPHOSPHATE REDUCTASE"/>
    <property type="match status" value="1"/>
</dbReference>
<dbReference type="InterPro" id="IPR024434">
    <property type="entry name" value="TSCPD_dom"/>
</dbReference>
<dbReference type="NCBIfam" id="NF005122">
    <property type="entry name" value="PRK06556.1"/>
    <property type="match status" value="1"/>
</dbReference>
<feature type="domain" description="Ribonucleotide reductase class II vitamin B12-dependent N-terminal" evidence="16">
    <location>
        <begin position="48"/>
        <end position="139"/>
    </location>
</feature>
<dbReference type="EMBL" id="VDFR01000001">
    <property type="protein sequence ID" value="TNC52691.1"/>
    <property type="molecule type" value="Genomic_DNA"/>
</dbReference>
<keyword evidence="9" id="KW-1015">Disulfide bond</keyword>
<dbReference type="AlphaFoldDB" id="A0A5C4N4U8"/>
<evidence type="ECO:0000256" key="11">
    <source>
        <dbReference type="ARBA" id="ARBA00025437"/>
    </source>
</evidence>
<dbReference type="PRINTS" id="PR01183">
    <property type="entry name" value="RIBORDTASEM1"/>
</dbReference>
<name>A0A5C4N4U8_9ACTN</name>
<evidence type="ECO:0000256" key="2">
    <source>
        <dbReference type="ARBA" id="ARBA00007405"/>
    </source>
</evidence>
<evidence type="ECO:0000256" key="12">
    <source>
        <dbReference type="ARBA" id="ARBA00047754"/>
    </source>
</evidence>
<keyword evidence="5 13" id="KW-0846">Cobalamin</keyword>
<dbReference type="Pfam" id="PF12637">
    <property type="entry name" value="TSCPD"/>
    <property type="match status" value="1"/>
</dbReference>
<dbReference type="InterPro" id="IPR013678">
    <property type="entry name" value="RNR_2_N"/>
</dbReference>
<evidence type="ECO:0000259" key="16">
    <source>
        <dbReference type="Pfam" id="PF08471"/>
    </source>
</evidence>
<protein>
    <recommendedName>
        <fullName evidence="4 13">Vitamin B12-dependent ribonucleotide reductase</fullName>
        <ecNumber evidence="3 13">1.17.4.1</ecNumber>
    </recommendedName>
</protein>
<evidence type="ECO:0000256" key="5">
    <source>
        <dbReference type="ARBA" id="ARBA00022628"/>
    </source>
</evidence>
<evidence type="ECO:0000259" key="15">
    <source>
        <dbReference type="Pfam" id="PF02867"/>
    </source>
</evidence>
<dbReference type="RefSeq" id="WP_139104931.1">
    <property type="nucleotide sequence ID" value="NZ_VDFR01000001.1"/>
</dbReference>
<evidence type="ECO:0000256" key="4">
    <source>
        <dbReference type="ARBA" id="ARBA00014409"/>
    </source>
</evidence>
<dbReference type="Pfam" id="PF08471">
    <property type="entry name" value="Ribonuc_red_2_N"/>
    <property type="match status" value="1"/>
</dbReference>
<evidence type="ECO:0000256" key="8">
    <source>
        <dbReference type="ARBA" id="ARBA00023002"/>
    </source>
</evidence>
<comment type="similarity">
    <text evidence="2 13">Belongs to the ribonucleoside diphosphate reductase class-2 family.</text>
</comment>
<dbReference type="GO" id="GO:0031419">
    <property type="term" value="F:cobalamin binding"/>
    <property type="evidence" value="ECO:0007669"/>
    <property type="project" value="UniProtKB-KW"/>
</dbReference>
<dbReference type="SUPFAM" id="SSF51998">
    <property type="entry name" value="PFL-like glycyl radical enzymes"/>
    <property type="match status" value="1"/>
</dbReference>
<comment type="cofactor">
    <cofactor evidence="1 13">
        <name>adenosylcob(III)alamin</name>
        <dbReference type="ChEBI" id="CHEBI:18408"/>
    </cofactor>
</comment>
<comment type="function">
    <text evidence="11 13">Catalyzes the reduction of ribonucleotides to deoxyribonucleotides. May function to provide a pool of deoxyribonucleotide precursors for DNA repair during oxygen limitation and/or for immediate growth after restoration of oxygen.</text>
</comment>
<reference evidence="18 20" key="1">
    <citation type="submission" date="2019-05" db="EMBL/GenBank/DDBJ databases">
        <title>Mumia sp. nov., isolated from the intestinal contents of plateau pika (Ochotona curzoniae) in the Qinghai-Tibet plateau of China.</title>
        <authorList>
            <person name="Tian Z."/>
        </authorList>
    </citation>
    <scope>NUCLEOTIDE SEQUENCE [LARGE SCALE GENOMIC DNA]</scope>
    <source>
        <strain evidence="20">527</strain>
        <strain evidence="18">Z527</strain>
    </source>
</reference>
<evidence type="ECO:0000256" key="13">
    <source>
        <dbReference type="RuleBase" id="RU364064"/>
    </source>
</evidence>
<feature type="region of interest" description="Disordered" evidence="14">
    <location>
        <begin position="863"/>
        <end position="942"/>
    </location>
</feature>
<keyword evidence="8 13" id="KW-0560">Oxidoreductase</keyword>
<evidence type="ECO:0000256" key="14">
    <source>
        <dbReference type="SAM" id="MobiDB-lite"/>
    </source>
</evidence>
<dbReference type="OrthoDB" id="9762933at2"/>
<organism evidence="18 20">
    <name type="scientific">Mumia zhuanghuii</name>
    <dbReference type="NCBI Taxonomy" id="2585211"/>
    <lineage>
        <taxon>Bacteria</taxon>
        <taxon>Bacillati</taxon>
        <taxon>Actinomycetota</taxon>
        <taxon>Actinomycetes</taxon>
        <taxon>Propionibacteriales</taxon>
        <taxon>Nocardioidaceae</taxon>
        <taxon>Mumia</taxon>
    </lineage>
</organism>
<keyword evidence="7 13" id="KW-0547">Nucleotide-binding</keyword>
<comment type="catalytic activity">
    <reaction evidence="12 13">
        <text>a 2'-deoxyribonucleoside 5'-diphosphate + [thioredoxin]-disulfide + H2O = a ribonucleoside 5'-diphosphate + [thioredoxin]-dithiol</text>
        <dbReference type="Rhea" id="RHEA:23252"/>
        <dbReference type="Rhea" id="RHEA-COMP:10698"/>
        <dbReference type="Rhea" id="RHEA-COMP:10700"/>
        <dbReference type="ChEBI" id="CHEBI:15377"/>
        <dbReference type="ChEBI" id="CHEBI:29950"/>
        <dbReference type="ChEBI" id="CHEBI:50058"/>
        <dbReference type="ChEBI" id="CHEBI:57930"/>
        <dbReference type="ChEBI" id="CHEBI:73316"/>
        <dbReference type="EC" id="1.17.4.1"/>
    </reaction>
</comment>
<dbReference type="GO" id="GO:0050897">
    <property type="term" value="F:cobalt ion binding"/>
    <property type="evidence" value="ECO:0007669"/>
    <property type="project" value="InterPro"/>
</dbReference>
<dbReference type="InterPro" id="IPR050862">
    <property type="entry name" value="RdRp_reductase_class-2"/>
</dbReference>
<evidence type="ECO:0000256" key="6">
    <source>
        <dbReference type="ARBA" id="ARBA00022634"/>
    </source>
</evidence>
<feature type="domain" description="TSCPD" evidence="17">
    <location>
        <begin position="744"/>
        <end position="848"/>
    </location>
</feature>
<evidence type="ECO:0000256" key="10">
    <source>
        <dbReference type="ARBA" id="ARBA00023285"/>
    </source>
</evidence>
<gene>
    <name evidence="19" type="ORF">FHE65_00185</name>
    <name evidence="18" type="ORF">FHE65_00280</name>
</gene>
<feature type="domain" description="Ribonucleotide reductase large subunit C-terminal" evidence="15">
    <location>
        <begin position="160"/>
        <end position="696"/>
    </location>
</feature>
<dbReference type="NCBIfam" id="TIGR02504">
    <property type="entry name" value="NrdJ_Z"/>
    <property type="match status" value="1"/>
</dbReference>
<evidence type="ECO:0000256" key="1">
    <source>
        <dbReference type="ARBA" id="ARBA00001922"/>
    </source>
</evidence>
<dbReference type="FunFam" id="3.20.70.20:FF:000007">
    <property type="entry name" value="Vitamin B12-dependent ribonucleotide reductase"/>
    <property type="match status" value="1"/>
</dbReference>
<dbReference type="PANTHER" id="PTHR43371">
    <property type="entry name" value="VITAMIN B12-DEPENDENT RIBONUCLEOTIDE REDUCTASE"/>
    <property type="match status" value="1"/>
</dbReference>
<feature type="compositionally biased region" description="Basic and acidic residues" evidence="14">
    <location>
        <begin position="886"/>
        <end position="911"/>
    </location>
</feature>
<dbReference type="CDD" id="cd02888">
    <property type="entry name" value="RNR_II_dimer"/>
    <property type="match status" value="1"/>
</dbReference>
<dbReference type="EMBL" id="VDFR01000002">
    <property type="protein sequence ID" value="TNC52575.1"/>
    <property type="molecule type" value="Genomic_DNA"/>
</dbReference>
<dbReference type="InterPro" id="IPR000788">
    <property type="entry name" value="RNR_lg_C"/>
</dbReference>
<evidence type="ECO:0000256" key="3">
    <source>
        <dbReference type="ARBA" id="ARBA00012274"/>
    </source>
</evidence>
<evidence type="ECO:0000313" key="18">
    <source>
        <dbReference type="EMBL" id="TNC52575.1"/>
    </source>
</evidence>
<evidence type="ECO:0000313" key="20">
    <source>
        <dbReference type="Proteomes" id="UP000306740"/>
    </source>
</evidence>
<dbReference type="GO" id="GO:0000166">
    <property type="term" value="F:nucleotide binding"/>
    <property type="evidence" value="ECO:0007669"/>
    <property type="project" value="UniProtKB-KW"/>
</dbReference>
<accession>A0A5C4N4U8</accession>
<proteinExistence type="inferred from homology"/>
<evidence type="ECO:0000256" key="7">
    <source>
        <dbReference type="ARBA" id="ARBA00022741"/>
    </source>
</evidence>
<evidence type="ECO:0000256" key="9">
    <source>
        <dbReference type="ARBA" id="ARBA00023157"/>
    </source>
</evidence>
<evidence type="ECO:0000259" key="17">
    <source>
        <dbReference type="Pfam" id="PF12637"/>
    </source>
</evidence>
<evidence type="ECO:0000313" key="19">
    <source>
        <dbReference type="EMBL" id="TNC52691.1"/>
    </source>
</evidence>
<dbReference type="GO" id="GO:0004748">
    <property type="term" value="F:ribonucleoside-diphosphate reductase activity, thioredoxin disulfide as acceptor"/>
    <property type="evidence" value="ECO:0007669"/>
    <property type="project" value="UniProtKB-EC"/>
</dbReference>
<dbReference type="Proteomes" id="UP000306740">
    <property type="component" value="Unassembled WGS sequence"/>
</dbReference>
<sequence length="988" mass="107153">MTETVNGPSGAARGRKTTKRAGKGLTINRVYTTEGVHPYDEVTWERRDVVQTNWKTGATVFEQRGVEFPDFWSVNASTIVTTKYFRGAVGSDTREQSLKQLLDRVVLTYAKAGKDNGYFATDADAEVFEHELTYMLLHQVFSFNSPVWFNVGTSSPQQVSACFILAVDDSMDSILNWYKEEGLIFKGGSGAGLNLSRIRSSKELLHSSGGTASGPVSFMRGADASAGTIKSGGATRRAAKMVVLDVDHPDIEEFVQTKAREEDKIRVLRDAGFDMDLGGHDISSVQYQNANNSVRVTDEFMRAVEEGSEFGLRARTTGEVIETIDAKKLFKDIAQAAWECADPGIQYDSTINDWHTTPETGRITASNPCSEYMHLDNSSCNLASLNLLKFLQDDGSFDVDKFVKATELIITAMDISITFADFPTEAIGDTTRKFRQLGIGYANLGALLMASGLAYDSDGGRAFASAITSLMTGTSYRRSAELAGVVGPYEGYAQNAEPHARVMRKHQAANDAVRTMHAMDIAVHREATKQWAQGIEIGTKQGWRNAQASVLAPTGTIGFMMDCDTTGIEPDFSLVKFKKLVGGGSMQIVNQTIPVALKKLGYTNETIEAIVEYIAEHGHVIDAPGLKTEHYEVFDCAMGERSIKPMGHVRMMAAAQPFLSGAISKTVNMPETATVEEIGDIYFQGWKLGLKALAVYRDNCKVGQPLSSGKGENKGKDSNAAKPAEVVETVKTVVVEKPIRKRLPKTRPSLTTSFTVGGAEGYMTSGSYPDDGLGEVFLKLGKQGSTLAGVMDAFSIAVSIGLQYGVPLETYVQKFTNLKFEPAGLTDDPDVRMAQSIMDYIFRRLALDYLPFEVRSQMGIHSADERQRQLDTGSYAPVEEEVSEPESLKTKPSESVDQAEGRGGVEAKDAKPSAAAEAEIKRETQVDGDMVAESARPAPKQAHTSAELLQVISGTEVDAPLCFTCGTKMRPAGSCHVCEGCGATSGCS</sequence>
<dbReference type="Pfam" id="PF02867">
    <property type="entry name" value="Ribonuc_red_lgC"/>
    <property type="match status" value="1"/>
</dbReference>
<dbReference type="EC" id="1.17.4.1" evidence="3 13"/>
<keyword evidence="10 13" id="KW-0170">Cobalt</keyword>
<dbReference type="InterPro" id="IPR013344">
    <property type="entry name" value="RNR_NrdJ/NrdZ"/>
</dbReference>
<keyword evidence="6 13" id="KW-0237">DNA synthesis</keyword>
<dbReference type="GO" id="GO:0071897">
    <property type="term" value="P:DNA biosynthetic process"/>
    <property type="evidence" value="ECO:0007669"/>
    <property type="project" value="UniProtKB-KW"/>
</dbReference>
<dbReference type="Gene3D" id="3.20.70.20">
    <property type="match status" value="1"/>
</dbReference>
<comment type="caution">
    <text evidence="18">The sequence shown here is derived from an EMBL/GenBank/DDBJ whole genome shotgun (WGS) entry which is preliminary data.</text>
</comment>